<protein>
    <submittedName>
        <fullName evidence="2">Uncharacterized protein</fullName>
    </submittedName>
</protein>
<evidence type="ECO:0000313" key="3">
    <source>
        <dbReference type="Proteomes" id="UP000070352"/>
    </source>
</evidence>
<feature type="region of interest" description="Disordered" evidence="1">
    <location>
        <begin position="32"/>
        <end position="52"/>
    </location>
</feature>
<sequence>MRNLKLLGILLLTVVLIGGFILPESSLAEGKYQLPPAPTEGEASKNPKRGEGSIETRIQATQLLMGGKSFISASGTTITVSGNTTAYSSVDTIAVNLYLQRWDSTKGQWVDVVYMGEFKDYNTSVVSGGKDVLVVAGYYYRTRALHWINEGGTVEQGNSTSTYIYVD</sequence>
<proteinExistence type="predicted"/>
<dbReference type="AlphaFoldDB" id="A0A135L486"/>
<feature type="compositionally biased region" description="Basic and acidic residues" evidence="1">
    <location>
        <begin position="42"/>
        <end position="52"/>
    </location>
</feature>
<dbReference type="OrthoDB" id="2971378at2"/>
<gene>
    <name evidence="2" type="ORF">U473_06770</name>
</gene>
<reference evidence="2 3" key="1">
    <citation type="submission" date="2016-02" db="EMBL/GenBank/DDBJ databases">
        <title>Draft Genome for Tepidibacillus decaturensis nov. sp. Strain Z9, an Anaerobic, Moderately Thermophilic and Heterotrophic Bacterium from Deep Subsurface of the Illinois Basin, USA.</title>
        <authorList>
            <person name="Dong Y."/>
            <person name="Chang J.Y."/>
            <person name="Sanford R."/>
            <person name="Fouke B.W."/>
        </authorList>
    </citation>
    <scope>NUCLEOTIDE SEQUENCE [LARGE SCALE GENOMIC DNA]</scope>
    <source>
        <strain evidence="2 3">Z9</strain>
    </source>
</reference>
<dbReference type="Pfam" id="PF19644">
    <property type="entry name" value="DUF6147"/>
    <property type="match status" value="1"/>
</dbReference>
<name>A0A135L486_9BACI</name>
<accession>A0A135L486</accession>
<keyword evidence="3" id="KW-1185">Reference proteome</keyword>
<comment type="caution">
    <text evidence="2">The sequence shown here is derived from an EMBL/GenBank/DDBJ whole genome shotgun (WGS) entry which is preliminary data.</text>
</comment>
<organism evidence="2 3">
    <name type="scientific">Tepidibacillus decaturensis</name>
    <dbReference type="NCBI Taxonomy" id="1413211"/>
    <lineage>
        <taxon>Bacteria</taxon>
        <taxon>Bacillati</taxon>
        <taxon>Bacillota</taxon>
        <taxon>Bacilli</taxon>
        <taxon>Bacillales</taxon>
        <taxon>Bacillaceae</taxon>
        <taxon>Tepidibacillus</taxon>
    </lineage>
</organism>
<evidence type="ECO:0000313" key="2">
    <source>
        <dbReference type="EMBL" id="KXG43747.1"/>
    </source>
</evidence>
<dbReference type="EMBL" id="LSKU01000001">
    <property type="protein sequence ID" value="KXG43747.1"/>
    <property type="molecule type" value="Genomic_DNA"/>
</dbReference>
<evidence type="ECO:0000256" key="1">
    <source>
        <dbReference type="SAM" id="MobiDB-lite"/>
    </source>
</evidence>
<dbReference type="Proteomes" id="UP000070352">
    <property type="component" value="Unassembled WGS sequence"/>
</dbReference>
<dbReference type="RefSeq" id="WP_068724643.1">
    <property type="nucleotide sequence ID" value="NZ_LSKU01000001.1"/>
</dbReference>
<dbReference type="InterPro" id="IPR046145">
    <property type="entry name" value="DUF6147"/>
</dbReference>